<dbReference type="InterPro" id="IPR011008">
    <property type="entry name" value="Dimeric_a/b-barrel"/>
</dbReference>
<dbReference type="PANTHER" id="PTHR41521">
    <property type="match status" value="1"/>
</dbReference>
<protein>
    <submittedName>
        <fullName evidence="2">DUF1330 domain-containing protein</fullName>
    </submittedName>
</protein>
<evidence type="ECO:0000313" key="3">
    <source>
        <dbReference type="Proteomes" id="UP001597371"/>
    </source>
</evidence>
<feature type="domain" description="DUF1330" evidence="1">
    <location>
        <begin position="3"/>
        <end position="94"/>
    </location>
</feature>
<reference evidence="3" key="1">
    <citation type="journal article" date="2019" name="Int. J. Syst. Evol. Microbiol.">
        <title>The Global Catalogue of Microorganisms (GCM) 10K type strain sequencing project: providing services to taxonomists for standard genome sequencing and annotation.</title>
        <authorList>
            <consortium name="The Broad Institute Genomics Platform"/>
            <consortium name="The Broad Institute Genome Sequencing Center for Infectious Disease"/>
            <person name="Wu L."/>
            <person name="Ma J."/>
        </authorList>
    </citation>
    <scope>NUCLEOTIDE SEQUENCE [LARGE SCALE GENOMIC DNA]</scope>
    <source>
        <strain evidence="3">ZS-35-S2</strain>
    </source>
</reference>
<proteinExistence type="predicted"/>
<gene>
    <name evidence="2" type="ORF">ACFSKQ_15525</name>
</gene>
<dbReference type="PANTHER" id="PTHR41521:SF4">
    <property type="entry name" value="BLR0684 PROTEIN"/>
    <property type="match status" value="1"/>
</dbReference>
<dbReference type="Proteomes" id="UP001597371">
    <property type="component" value="Unassembled WGS sequence"/>
</dbReference>
<dbReference type="SUPFAM" id="SSF54909">
    <property type="entry name" value="Dimeric alpha+beta barrel"/>
    <property type="match status" value="1"/>
</dbReference>
<evidence type="ECO:0000313" key="2">
    <source>
        <dbReference type="EMBL" id="MFD2238864.1"/>
    </source>
</evidence>
<sequence>MPKAYWIARIDVREPERYPDYIAAAKPAMERYGAKFLARGGPFVECEGTARKRNVVIEFASMEDAQACYESPEYQAARAIREEIADGELVLVEGA</sequence>
<comment type="caution">
    <text evidence="2">The sequence shown here is derived from an EMBL/GenBank/DDBJ whole genome shotgun (WGS) entry which is preliminary data.</text>
</comment>
<dbReference type="Pfam" id="PF07045">
    <property type="entry name" value="DUF1330"/>
    <property type="match status" value="1"/>
</dbReference>
<keyword evidence="3" id="KW-1185">Reference proteome</keyword>
<organism evidence="2 3">
    <name type="scientific">Aureimonas populi</name>
    <dbReference type="NCBI Taxonomy" id="1701758"/>
    <lineage>
        <taxon>Bacteria</taxon>
        <taxon>Pseudomonadati</taxon>
        <taxon>Pseudomonadota</taxon>
        <taxon>Alphaproteobacteria</taxon>
        <taxon>Hyphomicrobiales</taxon>
        <taxon>Aurantimonadaceae</taxon>
        <taxon>Aureimonas</taxon>
    </lineage>
</organism>
<dbReference type="Gene3D" id="3.30.70.100">
    <property type="match status" value="1"/>
</dbReference>
<dbReference type="InterPro" id="IPR010753">
    <property type="entry name" value="DUF1330"/>
</dbReference>
<dbReference type="RefSeq" id="WP_209737318.1">
    <property type="nucleotide sequence ID" value="NZ_CP072611.1"/>
</dbReference>
<evidence type="ECO:0000259" key="1">
    <source>
        <dbReference type="Pfam" id="PF07045"/>
    </source>
</evidence>
<accession>A0ABW5CNV5</accession>
<name>A0ABW5CNV5_9HYPH</name>
<dbReference type="EMBL" id="JBHUIJ010000022">
    <property type="protein sequence ID" value="MFD2238864.1"/>
    <property type="molecule type" value="Genomic_DNA"/>
</dbReference>